<evidence type="ECO:0000313" key="2">
    <source>
        <dbReference type="EMBL" id="MDC3982650.1"/>
    </source>
</evidence>
<dbReference type="Gene3D" id="3.90.550.10">
    <property type="entry name" value="Spore Coat Polysaccharide Biosynthesis Protein SpsA, Chain A"/>
    <property type="match status" value="1"/>
</dbReference>
<dbReference type="Pfam" id="PF00535">
    <property type="entry name" value="Glycos_transf_2"/>
    <property type="match status" value="1"/>
</dbReference>
<dbReference type="PANTHER" id="PTHR36932">
    <property type="entry name" value="CAPSULAR POLYSACCHARIDE BIOSYNTHESIS PROTEIN"/>
    <property type="match status" value="1"/>
</dbReference>
<keyword evidence="2" id="KW-0808">Transferase</keyword>
<keyword evidence="2" id="KW-0328">Glycosyltransferase</keyword>
<reference evidence="2 3" key="1">
    <citation type="submission" date="2021-04" db="EMBL/GenBank/DDBJ databases">
        <title>Genome analysis of Polyangium sp.</title>
        <authorList>
            <person name="Li Y."/>
            <person name="Wang J."/>
        </authorList>
    </citation>
    <scope>NUCLEOTIDE SEQUENCE [LARGE SCALE GENOMIC DNA]</scope>
    <source>
        <strain evidence="2 3">SDU14</strain>
    </source>
</reference>
<keyword evidence="3" id="KW-1185">Reference proteome</keyword>
<dbReference type="CDD" id="cd04179">
    <property type="entry name" value="DPM_DPG-synthase_like"/>
    <property type="match status" value="1"/>
</dbReference>
<evidence type="ECO:0000313" key="3">
    <source>
        <dbReference type="Proteomes" id="UP001151081"/>
    </source>
</evidence>
<dbReference type="InterPro" id="IPR042099">
    <property type="entry name" value="ANL_N_sf"/>
</dbReference>
<dbReference type="SUPFAM" id="SSF53448">
    <property type="entry name" value="Nucleotide-diphospho-sugar transferases"/>
    <property type="match status" value="1"/>
</dbReference>
<proteinExistence type="predicted"/>
<name>A0A9X3X502_9BACT</name>
<dbReference type="InterPro" id="IPR029044">
    <property type="entry name" value="Nucleotide-diphossugar_trans"/>
</dbReference>
<evidence type="ECO:0000259" key="1">
    <source>
        <dbReference type="Pfam" id="PF00535"/>
    </source>
</evidence>
<dbReference type="Proteomes" id="UP001151081">
    <property type="component" value="Unassembled WGS sequence"/>
</dbReference>
<dbReference type="AlphaFoldDB" id="A0A9X3X502"/>
<dbReference type="GO" id="GO:0016757">
    <property type="term" value="F:glycosyltransferase activity"/>
    <property type="evidence" value="ECO:0007669"/>
    <property type="project" value="UniProtKB-KW"/>
</dbReference>
<protein>
    <submittedName>
        <fullName evidence="2">Glycosyltransferase</fullName>
        <ecNumber evidence="2">2.4.-.-</ecNumber>
    </submittedName>
</protein>
<dbReference type="RefSeq" id="WP_272422518.1">
    <property type="nucleotide sequence ID" value="NZ_JAGTJJ010000009.1"/>
</dbReference>
<sequence>MTEQAHPVPESPIELSVIVPCLNEELNLRELAARVLRVFEVGGLVGELVLVDDGSKDGTAAVIRELSAASEGRIVGCFHPENRGIAAAWRTGVGASRGKLVATIDADLQYQPEDLLRLRRALYDHSVDVVQGFRSAVGRRKDQRYHLSRGLNHLLNGVFGMELSDNKSGFVMCAREVMLDLLTYRGTYFYWQSFIMVAAHAKGYSYREIETIFEQRRQGTSFLEKTAVRASVLSLVDIGKAAWEYRVSRPPPDAAHQFLRRHPVADRTPPRTPVQEMRWRSYLAAFDSTHWMITRDVEHYYETLCKTQWLGVAETRELQDEKLRRLVRHAYRNVPYYRARMQERGLRPEDVRGQADLHKLPLLTKADIRKHLYFDIMSENHDKSQVLRIATSGSTGEPFVCYADRVQLESRWAATLRAQEWTGYRFGDPCVRLWHQTIGMSKSQIRKERADAILSNRTFVPVFEMSEKNLAAMVRTIAEAEPVLLDGYAEALDFLARYLRAHGDLSVRPRAVMSSAQTLPLPSRRVIEQAFGCAVFDKYGSREFSGIAYECEAHAGHHVVAEGYIVEILKGGEPAKPGEIGEVVITDLTNMCMPFIRYRIGDLAEAMDPLAPCTCGRGAPRIGAIEGRVQSIIQGTDGRFVPGTFFAHYLKEYDHAIKQFQVVQEALGAITFRVVKGGRYSDDVLDEVLAKFREVLGEDLGISVEFVDEVAMVRTGKRVAAVSKLGIDFQRSSASVRPSVDREANRA</sequence>
<gene>
    <name evidence="2" type="ORF">KEG57_19195</name>
</gene>
<dbReference type="SUPFAM" id="SSF56801">
    <property type="entry name" value="Acetyl-CoA synthetase-like"/>
    <property type="match status" value="1"/>
</dbReference>
<feature type="domain" description="Glycosyltransferase 2-like" evidence="1">
    <location>
        <begin position="16"/>
        <end position="176"/>
    </location>
</feature>
<dbReference type="InterPro" id="IPR001173">
    <property type="entry name" value="Glyco_trans_2-like"/>
</dbReference>
<comment type="caution">
    <text evidence="2">The sequence shown here is derived from an EMBL/GenBank/DDBJ whole genome shotgun (WGS) entry which is preliminary data.</text>
</comment>
<dbReference type="Gene3D" id="3.40.50.12780">
    <property type="entry name" value="N-terminal domain of ligase-like"/>
    <property type="match status" value="1"/>
</dbReference>
<dbReference type="EMBL" id="JAGTJJ010000009">
    <property type="protein sequence ID" value="MDC3982650.1"/>
    <property type="molecule type" value="Genomic_DNA"/>
</dbReference>
<organism evidence="2 3">
    <name type="scientific">Polyangium jinanense</name>
    <dbReference type="NCBI Taxonomy" id="2829994"/>
    <lineage>
        <taxon>Bacteria</taxon>
        <taxon>Pseudomonadati</taxon>
        <taxon>Myxococcota</taxon>
        <taxon>Polyangia</taxon>
        <taxon>Polyangiales</taxon>
        <taxon>Polyangiaceae</taxon>
        <taxon>Polyangium</taxon>
    </lineage>
</organism>
<dbReference type="EC" id="2.4.-.-" evidence="2"/>
<accession>A0A9X3X502</accession>
<dbReference type="InterPro" id="IPR053158">
    <property type="entry name" value="CapK_Type1_Caps_Biosynth"/>
</dbReference>
<dbReference type="PANTHER" id="PTHR36932:SF1">
    <property type="entry name" value="CAPSULAR POLYSACCHARIDE BIOSYNTHESIS PROTEIN"/>
    <property type="match status" value="1"/>
</dbReference>